<accession>A0A927IH60</accession>
<protein>
    <submittedName>
        <fullName evidence="5">DUF1549 domain-containing protein</fullName>
    </submittedName>
</protein>
<dbReference type="Pfam" id="PF07587">
    <property type="entry name" value="PSD1"/>
    <property type="match status" value="1"/>
</dbReference>
<name>A0A927IH60_9BACT</name>
<evidence type="ECO:0000259" key="4">
    <source>
        <dbReference type="Pfam" id="PF07587"/>
    </source>
</evidence>
<feature type="signal peptide" evidence="2">
    <location>
        <begin position="1"/>
        <end position="28"/>
    </location>
</feature>
<evidence type="ECO:0000313" key="6">
    <source>
        <dbReference type="Proteomes" id="UP000622317"/>
    </source>
</evidence>
<feature type="coiled-coil region" evidence="1">
    <location>
        <begin position="507"/>
        <end position="534"/>
    </location>
</feature>
<keyword evidence="1" id="KW-0175">Coiled coil</keyword>
<feature type="domain" description="DUF1549" evidence="3">
    <location>
        <begin position="40"/>
        <end position="219"/>
    </location>
</feature>
<dbReference type="InterPro" id="IPR011444">
    <property type="entry name" value="DUF1549"/>
</dbReference>
<evidence type="ECO:0000313" key="5">
    <source>
        <dbReference type="EMBL" id="MBD5779504.1"/>
    </source>
</evidence>
<evidence type="ECO:0000256" key="2">
    <source>
        <dbReference type="SAM" id="SignalP"/>
    </source>
</evidence>
<organism evidence="5 6">
    <name type="scientific">Pelagicoccus enzymogenes</name>
    <dbReference type="NCBI Taxonomy" id="2773457"/>
    <lineage>
        <taxon>Bacteria</taxon>
        <taxon>Pseudomonadati</taxon>
        <taxon>Verrucomicrobiota</taxon>
        <taxon>Opitutia</taxon>
        <taxon>Puniceicoccales</taxon>
        <taxon>Pelagicoccaceae</taxon>
        <taxon>Pelagicoccus</taxon>
    </lineage>
</organism>
<feature type="domain" description="DUF1553" evidence="4">
    <location>
        <begin position="328"/>
        <end position="673"/>
    </location>
</feature>
<dbReference type="PANTHER" id="PTHR35889:SF3">
    <property type="entry name" value="F-BOX DOMAIN-CONTAINING PROTEIN"/>
    <property type="match status" value="1"/>
</dbReference>
<dbReference type="RefSeq" id="WP_191616644.1">
    <property type="nucleotide sequence ID" value="NZ_JACYFG010000009.1"/>
</dbReference>
<keyword evidence="6" id="KW-1185">Reference proteome</keyword>
<dbReference type="InterPro" id="IPR022655">
    <property type="entry name" value="DUF1553"/>
</dbReference>
<proteinExistence type="predicted"/>
<feature type="chain" id="PRO_5037894217" evidence="2">
    <location>
        <begin position="29"/>
        <end position="702"/>
    </location>
</feature>
<dbReference type="Pfam" id="PF07583">
    <property type="entry name" value="PSCyt2"/>
    <property type="match status" value="1"/>
</dbReference>
<gene>
    <name evidence="5" type="ORF">IEN85_08360</name>
</gene>
<dbReference type="EMBL" id="JACYFG010000009">
    <property type="protein sequence ID" value="MBD5779504.1"/>
    <property type="molecule type" value="Genomic_DNA"/>
</dbReference>
<dbReference type="PANTHER" id="PTHR35889">
    <property type="entry name" value="CYCLOINULO-OLIGOSACCHARIDE FRUCTANOTRANSFERASE-RELATED"/>
    <property type="match status" value="1"/>
</dbReference>
<dbReference type="Proteomes" id="UP000622317">
    <property type="component" value="Unassembled WGS sequence"/>
</dbReference>
<reference evidence="5" key="1">
    <citation type="submission" date="2020-09" db="EMBL/GenBank/DDBJ databases">
        <title>Pelagicoccus enzymogenes sp. nov. with an EPS production, isolated from marine sediment.</title>
        <authorList>
            <person name="Feng X."/>
        </authorList>
    </citation>
    <scope>NUCLEOTIDE SEQUENCE</scope>
    <source>
        <strain evidence="5">NFK12</strain>
    </source>
</reference>
<comment type="caution">
    <text evidence="5">The sequence shown here is derived from an EMBL/GenBank/DDBJ whole genome shotgun (WGS) entry which is preliminary data.</text>
</comment>
<evidence type="ECO:0000256" key="1">
    <source>
        <dbReference type="SAM" id="Coils"/>
    </source>
</evidence>
<sequence>MKPRRFAAPCSLIVLILLQLAASGAARAAQSLARQVASEKIDALVQQVLDAQGLQRQALSDDQTFARRIYLDIVGRIPSYRELESFEQSKSANKRAELIDALLDSDGYASHFYNYWEDVLRIKSRGRKTVMVSYQDWVKQSLRDNMPYDVFVRELVSSSGFVWDDPAVGYYLRDAGMPLDNMSNTAQVFLGTRMQCAQCHDHPFDRWTQQEYYHMAAFTFGVKSSVNGYRNIPEFEAFQEVARFVRRAEMRESGQIDRSKRGGSPAERRVIRDIFEPLVTEVTVSDRKLKLPEDYAYDDAKPNQVMVPRTPFGPEAKVGKRANAQEVYADWLTSPENPRFTKAIANRLWKKALGAGLIEPVDDFKDDTVATHPELMACLEELMVESGYDMKAYMRAIFNTRTYQSEVSNQEPVPGEPFFYTGPALRRMSAEQLWDSVLTLAIPDLDKMTREDPQMMNLRLREMEMKRHVENVKQLNGKELYAIVKRLGGVQDHYLELEKEFQSKLNATKDKEQRAALRREFNEIRREKNTAVENLLAQATGSEPFDRREMLAELAADDADEANEGMDRREARRLQRVRRNLVRASEVVSPAPPGHFLREFGESDRDIIGSSTDEAAIPQALALLNGNLFNLISSRESLLSQEVQAADGESRWDVVFKSFYGRSPTEAERSLVAAQVEAHGFRKGYQQVQLALLNSQEFRFIQ</sequence>
<keyword evidence="2" id="KW-0732">Signal</keyword>
<evidence type="ECO:0000259" key="3">
    <source>
        <dbReference type="Pfam" id="PF07583"/>
    </source>
</evidence>
<dbReference type="AlphaFoldDB" id="A0A927IH60"/>